<feature type="domain" description="Survival protein SurE-like phosphatase/nucleotidase" evidence="1">
    <location>
        <begin position="3"/>
        <end position="216"/>
    </location>
</feature>
<evidence type="ECO:0000313" key="2">
    <source>
        <dbReference type="EMBL" id="GAQ40135.1"/>
    </source>
</evidence>
<evidence type="ECO:0000313" key="3">
    <source>
        <dbReference type="Proteomes" id="UP000068243"/>
    </source>
</evidence>
<gene>
    <name evidence="2" type="ORF">ABL_03451</name>
</gene>
<dbReference type="Pfam" id="PF01975">
    <property type="entry name" value="SurE"/>
    <property type="match status" value="1"/>
</dbReference>
<evidence type="ECO:0000259" key="1">
    <source>
        <dbReference type="Pfam" id="PF01975"/>
    </source>
</evidence>
<dbReference type="VEuPathDB" id="FungiDB:ASPNIDRAFT2_1159028"/>
<dbReference type="OrthoDB" id="202825at2759"/>
<dbReference type="Proteomes" id="UP000068243">
    <property type="component" value="Unassembled WGS sequence"/>
</dbReference>
<proteinExistence type="predicted"/>
<dbReference type="PANTHER" id="PTHR47551:SF1">
    <property type="entry name" value="TUBULIN--TYROSINE LIGASE PBY1-RELATED"/>
    <property type="match status" value="1"/>
</dbReference>
<dbReference type="SUPFAM" id="SSF64167">
    <property type="entry name" value="SurE-like"/>
    <property type="match status" value="1"/>
</dbReference>
<dbReference type="GO" id="GO:0016787">
    <property type="term" value="F:hydrolase activity"/>
    <property type="evidence" value="ECO:0007669"/>
    <property type="project" value="InterPro"/>
</dbReference>
<accession>A0A100IG13</accession>
<name>A0A100IG13_ASPNG</name>
<reference evidence="3" key="1">
    <citation type="journal article" date="2016" name="Genome Announc.">
        <title>Draft genome sequence of Aspergillus niger strain An76.</title>
        <authorList>
            <person name="Gong W."/>
            <person name="Cheng Z."/>
            <person name="Zhang H."/>
            <person name="Liu L."/>
            <person name="Gao P."/>
            <person name="Wang L."/>
        </authorList>
    </citation>
    <scope>NUCLEOTIDE SEQUENCE [LARGE SCALE GENOMIC DNA]</scope>
    <source>
        <strain evidence="3">An76</strain>
    </source>
</reference>
<dbReference type="InterPro" id="IPR002828">
    <property type="entry name" value="SurE-like_Pase/nucleotidase"/>
</dbReference>
<dbReference type="EMBL" id="BCMY01000005">
    <property type="protein sequence ID" value="GAQ40135.1"/>
    <property type="molecule type" value="Genomic_DNA"/>
</dbReference>
<dbReference type="VEuPathDB" id="FungiDB:ATCC64974_69860"/>
<organism evidence="2 3">
    <name type="scientific">Aspergillus niger</name>
    <dbReference type="NCBI Taxonomy" id="5061"/>
    <lineage>
        <taxon>Eukaryota</taxon>
        <taxon>Fungi</taxon>
        <taxon>Dikarya</taxon>
        <taxon>Ascomycota</taxon>
        <taxon>Pezizomycotina</taxon>
        <taxon>Eurotiomycetes</taxon>
        <taxon>Eurotiomycetidae</taxon>
        <taxon>Eurotiales</taxon>
        <taxon>Aspergillaceae</taxon>
        <taxon>Aspergillus</taxon>
        <taxon>Aspergillus subgen. Circumdati</taxon>
    </lineage>
</organism>
<comment type="caution">
    <text evidence="2">The sequence shown here is derived from an EMBL/GenBank/DDBJ whole genome shotgun (WGS) entry which is preliminary data.</text>
</comment>
<dbReference type="AlphaFoldDB" id="A0A100IG13"/>
<sequence length="296" mass="32246">MHILLVNDDGPPSPETSPFVLALSQALQSAGHTISVILPNQQRSWIGKAHIIDTIVTATPFCPTPVHRHESNAAHVPPDNICGEKSWILANSTPAGCVHLGIYHCFQDRVPIDLVVSGPNLGRNSTTVFSLSSGTIGAAMEAAICGKRAIALSFAVKTDNFDSAAIYEASTHSVRLIEHLYNIWADDVDLYSINVPLEVRVSMQKIMYTSISKRQWPSGGAFCAKSEGQRSVNGRNEHMQFQWAPQLHTIRDAAKGKGPGNDDWVIEQGMTSVSALQANFMHSSRNEAEIILPRSK</sequence>
<dbReference type="PANTHER" id="PTHR47551">
    <property type="entry name" value="TUBULIN--TYROSINE LIGASE PBY1-RELATED"/>
    <property type="match status" value="1"/>
</dbReference>
<dbReference type="InterPro" id="IPR027746">
    <property type="entry name" value="TTL"/>
</dbReference>
<dbReference type="OMA" id="RIWENRY"/>
<protein>
    <submittedName>
        <fullName evidence="2">Ccr4-Not transcription complex subunit (NOT1)</fullName>
    </submittedName>
</protein>
<dbReference type="VEuPathDB" id="FungiDB:M747DRAFT_322564"/>
<dbReference type="GO" id="GO:0000932">
    <property type="term" value="C:P-body"/>
    <property type="evidence" value="ECO:0007669"/>
    <property type="project" value="TreeGrafter"/>
</dbReference>
<dbReference type="NCBIfam" id="TIGR00087">
    <property type="entry name" value="surE"/>
    <property type="match status" value="1"/>
</dbReference>
<dbReference type="InterPro" id="IPR036523">
    <property type="entry name" value="SurE-like_sf"/>
</dbReference>
<dbReference type="Gene3D" id="3.40.1210.10">
    <property type="entry name" value="Survival protein SurE-like phosphatase/nucleotidase"/>
    <property type="match status" value="1"/>
</dbReference>
<dbReference type="VEuPathDB" id="FungiDB:An16g04080"/>